<dbReference type="AlphaFoldDB" id="A0A9Q6LHE6"/>
<keyword evidence="2" id="KW-1185">Reference proteome</keyword>
<reference evidence="1 2" key="1">
    <citation type="submission" date="2019-04" db="EMBL/GenBank/DDBJ databases">
        <title>Complete genome sequencing of Piscirickettsia salmonis strain Psal-009.</title>
        <authorList>
            <person name="Schober I."/>
            <person name="Bunk B."/>
            <person name="Sproer C."/>
            <person name="Carril G.P."/>
            <person name="Riedel T."/>
            <person name="Flores-Herrera P.A."/>
            <person name="Nourdin-Galindo G."/>
            <person name="Marshall S.H."/>
            <person name="Overmann J."/>
        </authorList>
    </citation>
    <scope>NUCLEOTIDE SEQUENCE [LARGE SCALE GENOMIC DNA]</scope>
    <source>
        <strain evidence="1 2">Psal-009</strain>
    </source>
</reference>
<protein>
    <submittedName>
        <fullName evidence="1">Uncharacterized protein</fullName>
    </submittedName>
</protein>
<name>A0A9Q6LHE6_PISSA</name>
<dbReference type="Proteomes" id="UP000422232">
    <property type="component" value="Chromosome"/>
</dbReference>
<dbReference type="EMBL" id="CP038908">
    <property type="protein sequence ID" value="QGO04607.1"/>
    <property type="molecule type" value="Genomic_DNA"/>
</dbReference>
<dbReference type="RefSeq" id="WP_016212255.1">
    <property type="nucleotide sequence ID" value="NZ_CP013761.1"/>
</dbReference>
<sequence length="56" mass="6502">MKKRIKATGAIERAARAAKMGRSRPAWSENFLNEFSEECKSRNSKKPDKYQEVRSK</sequence>
<proteinExistence type="predicted"/>
<gene>
    <name evidence="1" type="ORF">Psal009_00476</name>
</gene>
<evidence type="ECO:0000313" key="2">
    <source>
        <dbReference type="Proteomes" id="UP000422232"/>
    </source>
</evidence>
<accession>A0A9Q6LHE6</accession>
<evidence type="ECO:0000313" key="1">
    <source>
        <dbReference type="EMBL" id="QGO04607.1"/>
    </source>
</evidence>
<organism evidence="1 2">
    <name type="scientific">Piscirickettsia salmonis</name>
    <dbReference type="NCBI Taxonomy" id="1238"/>
    <lineage>
        <taxon>Bacteria</taxon>
        <taxon>Pseudomonadati</taxon>
        <taxon>Pseudomonadota</taxon>
        <taxon>Gammaproteobacteria</taxon>
        <taxon>Thiotrichales</taxon>
        <taxon>Piscirickettsiaceae</taxon>
        <taxon>Piscirickettsia</taxon>
    </lineage>
</organism>
<dbReference type="GeneID" id="66742477"/>